<feature type="compositionally biased region" description="Acidic residues" evidence="6">
    <location>
        <begin position="426"/>
        <end position="440"/>
    </location>
</feature>
<feature type="domain" description="C2H2-type" evidence="7">
    <location>
        <begin position="100"/>
        <end position="129"/>
    </location>
</feature>
<dbReference type="FunFam" id="3.30.160.60:FF:000125">
    <property type="entry name" value="Putative zinc finger protein 143"/>
    <property type="match status" value="1"/>
</dbReference>
<dbReference type="InterPro" id="IPR050329">
    <property type="entry name" value="GLI_C2H2-zinc-finger"/>
</dbReference>
<dbReference type="PANTHER" id="PTHR19818">
    <property type="entry name" value="ZINC FINGER PROTEIN ZIC AND GLI"/>
    <property type="match status" value="1"/>
</dbReference>
<feature type="domain" description="C2H2-type" evidence="7">
    <location>
        <begin position="130"/>
        <end position="160"/>
    </location>
</feature>
<dbReference type="SUPFAM" id="SSF57667">
    <property type="entry name" value="beta-beta-alpha zinc fingers"/>
    <property type="match status" value="3"/>
</dbReference>
<evidence type="ECO:0000256" key="1">
    <source>
        <dbReference type="ARBA" id="ARBA00022723"/>
    </source>
</evidence>
<evidence type="ECO:0000313" key="8">
    <source>
        <dbReference type="EMBL" id="CAG8953328.1"/>
    </source>
</evidence>
<evidence type="ECO:0000256" key="2">
    <source>
        <dbReference type="ARBA" id="ARBA00022737"/>
    </source>
</evidence>
<dbReference type="Pfam" id="PF00096">
    <property type="entry name" value="zf-C2H2"/>
    <property type="match status" value="5"/>
</dbReference>
<evidence type="ECO:0000259" key="7">
    <source>
        <dbReference type="PROSITE" id="PS50157"/>
    </source>
</evidence>
<gene>
    <name evidence="8" type="ORF">HYFRA_00003539</name>
</gene>
<keyword evidence="2" id="KW-0677">Repeat</keyword>
<feature type="compositionally biased region" description="Polar residues" evidence="6">
    <location>
        <begin position="32"/>
        <end position="50"/>
    </location>
</feature>
<comment type="caution">
    <text evidence="8">The sequence shown here is derived from an EMBL/GenBank/DDBJ whole genome shotgun (WGS) entry which is preliminary data.</text>
</comment>
<dbReference type="GO" id="GO:0005634">
    <property type="term" value="C:nucleus"/>
    <property type="evidence" value="ECO:0007669"/>
    <property type="project" value="TreeGrafter"/>
</dbReference>
<dbReference type="PANTHER" id="PTHR19818:SF139">
    <property type="entry name" value="PAIR-RULE PROTEIN ODD-PAIRED"/>
    <property type="match status" value="1"/>
</dbReference>
<dbReference type="SMART" id="SM00355">
    <property type="entry name" value="ZnF_C2H2"/>
    <property type="match status" value="10"/>
</dbReference>
<dbReference type="PROSITE" id="PS00028">
    <property type="entry name" value="ZINC_FINGER_C2H2_1"/>
    <property type="match status" value="5"/>
</dbReference>
<keyword evidence="4" id="KW-0862">Zinc</keyword>
<dbReference type="Gene3D" id="3.30.160.60">
    <property type="entry name" value="Classic Zinc Finger"/>
    <property type="match status" value="6"/>
</dbReference>
<dbReference type="InterPro" id="IPR036236">
    <property type="entry name" value="Znf_C2H2_sf"/>
</dbReference>
<dbReference type="GO" id="GO:0008270">
    <property type="term" value="F:zinc ion binding"/>
    <property type="evidence" value="ECO:0007669"/>
    <property type="project" value="UniProtKB-KW"/>
</dbReference>
<organism evidence="8 9">
    <name type="scientific">Hymenoscyphus fraxineus</name>
    <dbReference type="NCBI Taxonomy" id="746836"/>
    <lineage>
        <taxon>Eukaryota</taxon>
        <taxon>Fungi</taxon>
        <taxon>Dikarya</taxon>
        <taxon>Ascomycota</taxon>
        <taxon>Pezizomycotina</taxon>
        <taxon>Leotiomycetes</taxon>
        <taxon>Helotiales</taxon>
        <taxon>Helotiaceae</taxon>
        <taxon>Hymenoscyphus</taxon>
    </lineage>
</organism>
<feature type="compositionally biased region" description="Basic residues" evidence="6">
    <location>
        <begin position="1"/>
        <end position="10"/>
    </location>
</feature>
<protein>
    <recommendedName>
        <fullName evidence="7">C2H2-type domain-containing protein</fullName>
    </recommendedName>
</protein>
<dbReference type="GO" id="GO:0000981">
    <property type="term" value="F:DNA-binding transcription factor activity, RNA polymerase II-specific"/>
    <property type="evidence" value="ECO:0007669"/>
    <property type="project" value="UniProtKB-ARBA"/>
</dbReference>
<keyword evidence="1" id="KW-0479">Metal-binding</keyword>
<dbReference type="EMBL" id="CAJVRL010000049">
    <property type="protein sequence ID" value="CAG8953328.1"/>
    <property type="molecule type" value="Genomic_DNA"/>
</dbReference>
<dbReference type="PROSITE" id="PS50157">
    <property type="entry name" value="ZINC_FINGER_C2H2_2"/>
    <property type="match status" value="7"/>
</dbReference>
<feature type="region of interest" description="Disordered" evidence="6">
    <location>
        <begin position="414"/>
        <end position="440"/>
    </location>
</feature>
<name>A0A9N9KUW6_9HELO</name>
<dbReference type="OrthoDB" id="4748970at2759"/>
<feature type="region of interest" description="Disordered" evidence="6">
    <location>
        <begin position="1"/>
        <end position="96"/>
    </location>
</feature>
<dbReference type="AlphaFoldDB" id="A0A9N9KUW6"/>
<evidence type="ECO:0000256" key="5">
    <source>
        <dbReference type="PROSITE-ProRule" id="PRU00042"/>
    </source>
</evidence>
<feature type="domain" description="C2H2-type" evidence="7">
    <location>
        <begin position="161"/>
        <end position="190"/>
    </location>
</feature>
<proteinExistence type="predicted"/>
<feature type="domain" description="C2H2-type" evidence="7">
    <location>
        <begin position="191"/>
        <end position="222"/>
    </location>
</feature>
<evidence type="ECO:0000256" key="3">
    <source>
        <dbReference type="ARBA" id="ARBA00022771"/>
    </source>
</evidence>
<feature type="domain" description="C2H2-type" evidence="7">
    <location>
        <begin position="332"/>
        <end position="362"/>
    </location>
</feature>
<dbReference type="InterPro" id="IPR013087">
    <property type="entry name" value="Znf_C2H2_type"/>
</dbReference>
<sequence length="641" mass="72834">MAAQATKRKTAGPLEGAAKDMHLESNPLGAQRQYTITARSTNSKAVVSQSIDDKTYDDEEEDQSYRAHEDSSDNDDDVNTPVTPFSPASREKFPSERKRLQCTFPGCDKTFNRPIRLETHMNIHTNERTFKCSYEGCDKSYFEKKHLDAHIRGSHTKDKSYNCEWEGCGKSFLTNTRLKRHMETHKGNDRFVCTGYPGCNKAFRKHQTLQRHIRSDHLQLYPYPCTFVDPITGVPCGAGYEGATALKLHEKRVHATPFLCTECVIPGSFKPDGTPANLGFSTENQLNSHIERTHSNRNCCAFCEKKFNRKQDLHRHLEAQHSGKTVEERRTFKCQFTDCDKAYTKQYSLMLHIRASHEGERYICGTYDFSHIPELAGFDKEDACGKDFATKANLENHIRSAHLGMSWQDIVPRKNQMRKRKRRSEIEEEDIDDDDESDFDEDQDYEMLDLEIGRIKKPKKKKGKKNLSAIDELIGNSYANDPKRKIPCTVPGCPHKFIREYDRVFHMGAFHSDNPSFDEEVDTTVFEQNMLSQGGRINDMNSAAIEFDTPLQQQDHWSMGLEQSFLNQGDNFWLGGGEFTPAHTPGGDFQWAHEEAEMRTLIGPASFASNGGFCNANDNEPVGSGQAVSFEGPIDPVLMGL</sequence>
<dbReference type="GO" id="GO:0000978">
    <property type="term" value="F:RNA polymerase II cis-regulatory region sequence-specific DNA binding"/>
    <property type="evidence" value="ECO:0007669"/>
    <property type="project" value="TreeGrafter"/>
</dbReference>
<feature type="domain" description="C2H2-type" evidence="7">
    <location>
        <begin position="378"/>
        <end position="404"/>
    </location>
</feature>
<evidence type="ECO:0000256" key="6">
    <source>
        <dbReference type="SAM" id="MobiDB-lite"/>
    </source>
</evidence>
<dbReference type="GO" id="GO:0045944">
    <property type="term" value="P:positive regulation of transcription by RNA polymerase II"/>
    <property type="evidence" value="ECO:0007669"/>
    <property type="project" value="UniProtKB-ARBA"/>
</dbReference>
<keyword evidence="9" id="KW-1185">Reference proteome</keyword>
<evidence type="ECO:0000256" key="4">
    <source>
        <dbReference type="ARBA" id="ARBA00022833"/>
    </source>
</evidence>
<accession>A0A9N9KUW6</accession>
<feature type="domain" description="C2H2-type" evidence="7">
    <location>
        <begin position="298"/>
        <end position="326"/>
    </location>
</feature>
<keyword evidence="3 5" id="KW-0863">Zinc-finger</keyword>
<reference evidence="8" key="1">
    <citation type="submission" date="2021-07" db="EMBL/GenBank/DDBJ databases">
        <authorList>
            <person name="Durling M."/>
        </authorList>
    </citation>
    <scope>NUCLEOTIDE SEQUENCE</scope>
</reference>
<dbReference type="Proteomes" id="UP000696280">
    <property type="component" value="Unassembled WGS sequence"/>
</dbReference>
<evidence type="ECO:0000313" key="9">
    <source>
        <dbReference type="Proteomes" id="UP000696280"/>
    </source>
</evidence>